<name>A0A1F5JQ57_9BACT</name>
<dbReference type="AlphaFoldDB" id="A0A1F5JQ57"/>
<dbReference type="PANTHER" id="PTHR43861">
    <property type="entry name" value="TRANS-ACONITATE 2-METHYLTRANSFERASE-RELATED"/>
    <property type="match status" value="1"/>
</dbReference>
<keyword evidence="2" id="KW-0808">Transferase</keyword>
<comment type="caution">
    <text evidence="4">The sequence shown here is derived from an EMBL/GenBank/DDBJ whole genome shotgun (WGS) entry which is preliminary data.</text>
</comment>
<evidence type="ECO:0000259" key="3">
    <source>
        <dbReference type="Pfam" id="PF13649"/>
    </source>
</evidence>
<organism evidence="4 5">
    <name type="scientific">Candidatus Daviesbacteria bacterium RIFCSPHIGHO2_02_FULL_36_13</name>
    <dbReference type="NCBI Taxonomy" id="1797768"/>
    <lineage>
        <taxon>Bacteria</taxon>
        <taxon>Candidatus Daviesiibacteriota</taxon>
    </lineage>
</organism>
<dbReference type="InterPro" id="IPR041698">
    <property type="entry name" value="Methyltransf_25"/>
</dbReference>
<sequence>MVIGNVEGLFEARGIGKPVIHDLTLEGIPKDERALFWTSYVPTYHRTLGTTTTQDLWRRFQDVAVRSIPRVSDGQPSYALDMGCGDGRITEALLAGTKAHIVAVDGTRAFLDRAQERLSEHRDVRSRVALCQMDLTQDPWQLPGDSFSMATANFVIQYLSRGEQEYVINRAAQALNIGGELLLSTFTGVPFKKVVPFIMMGDAVRALRHPSRFKGIADTIRNIPVTKRFDQFAEAGLGHNSTLDELDMMHTKAGLTFEVVDEFKVWPKGTYGVITRGKKF</sequence>
<dbReference type="PANTHER" id="PTHR43861:SF1">
    <property type="entry name" value="TRANS-ACONITATE 2-METHYLTRANSFERASE"/>
    <property type="match status" value="1"/>
</dbReference>
<dbReference type="InterPro" id="IPR029063">
    <property type="entry name" value="SAM-dependent_MTases_sf"/>
</dbReference>
<evidence type="ECO:0000313" key="5">
    <source>
        <dbReference type="Proteomes" id="UP000176902"/>
    </source>
</evidence>
<gene>
    <name evidence="4" type="ORF">A3C59_03400</name>
</gene>
<dbReference type="Proteomes" id="UP000176902">
    <property type="component" value="Unassembled WGS sequence"/>
</dbReference>
<reference evidence="4 5" key="1">
    <citation type="journal article" date="2016" name="Nat. Commun.">
        <title>Thousands of microbial genomes shed light on interconnected biogeochemical processes in an aquifer system.</title>
        <authorList>
            <person name="Anantharaman K."/>
            <person name="Brown C.T."/>
            <person name="Hug L.A."/>
            <person name="Sharon I."/>
            <person name="Castelle C.J."/>
            <person name="Probst A.J."/>
            <person name="Thomas B.C."/>
            <person name="Singh A."/>
            <person name="Wilkins M.J."/>
            <person name="Karaoz U."/>
            <person name="Brodie E.L."/>
            <person name="Williams K.H."/>
            <person name="Hubbard S.S."/>
            <person name="Banfield J.F."/>
        </authorList>
    </citation>
    <scope>NUCLEOTIDE SEQUENCE [LARGE SCALE GENOMIC DNA]</scope>
</reference>
<dbReference type="Gene3D" id="3.40.50.150">
    <property type="entry name" value="Vaccinia Virus protein VP39"/>
    <property type="match status" value="1"/>
</dbReference>
<keyword evidence="1" id="KW-0489">Methyltransferase</keyword>
<dbReference type="EMBL" id="MFCV01000044">
    <property type="protein sequence ID" value="OGE30735.1"/>
    <property type="molecule type" value="Genomic_DNA"/>
</dbReference>
<dbReference type="STRING" id="1797768.A3C59_03400"/>
<evidence type="ECO:0000256" key="1">
    <source>
        <dbReference type="ARBA" id="ARBA00022603"/>
    </source>
</evidence>
<dbReference type="SUPFAM" id="SSF53335">
    <property type="entry name" value="S-adenosyl-L-methionine-dependent methyltransferases"/>
    <property type="match status" value="1"/>
</dbReference>
<dbReference type="GO" id="GO:0032259">
    <property type="term" value="P:methylation"/>
    <property type="evidence" value="ECO:0007669"/>
    <property type="project" value="UniProtKB-KW"/>
</dbReference>
<evidence type="ECO:0000313" key="4">
    <source>
        <dbReference type="EMBL" id="OGE30735.1"/>
    </source>
</evidence>
<dbReference type="Pfam" id="PF13649">
    <property type="entry name" value="Methyltransf_25"/>
    <property type="match status" value="1"/>
</dbReference>
<feature type="domain" description="Methyltransferase" evidence="3">
    <location>
        <begin position="80"/>
        <end position="179"/>
    </location>
</feature>
<dbReference type="GO" id="GO:0008168">
    <property type="term" value="F:methyltransferase activity"/>
    <property type="evidence" value="ECO:0007669"/>
    <property type="project" value="UniProtKB-KW"/>
</dbReference>
<proteinExistence type="predicted"/>
<dbReference type="CDD" id="cd02440">
    <property type="entry name" value="AdoMet_MTases"/>
    <property type="match status" value="1"/>
</dbReference>
<evidence type="ECO:0000256" key="2">
    <source>
        <dbReference type="ARBA" id="ARBA00022679"/>
    </source>
</evidence>
<protein>
    <recommendedName>
        <fullName evidence="3">Methyltransferase domain-containing protein</fullName>
    </recommendedName>
</protein>
<accession>A0A1F5JQ57</accession>